<feature type="domain" description="Serine aminopeptidase S33" evidence="1">
    <location>
        <begin position="57"/>
        <end position="318"/>
    </location>
</feature>
<dbReference type="InterPro" id="IPR029058">
    <property type="entry name" value="AB_hydrolase_fold"/>
</dbReference>
<evidence type="ECO:0000259" key="1">
    <source>
        <dbReference type="Pfam" id="PF12146"/>
    </source>
</evidence>
<protein>
    <submittedName>
        <fullName evidence="2">Lysophospholipase L2</fullName>
    </submittedName>
</protein>
<dbReference type="InterPro" id="IPR051044">
    <property type="entry name" value="MAG_DAG_Lipase"/>
</dbReference>
<proteinExistence type="predicted"/>
<dbReference type="Pfam" id="PF12146">
    <property type="entry name" value="Hydrolase_4"/>
    <property type="match status" value="1"/>
</dbReference>
<accession>A0ABQ1I5M4</accession>
<dbReference type="EMBL" id="BMDY01000015">
    <property type="protein sequence ID" value="GGB11158.1"/>
    <property type="molecule type" value="Genomic_DNA"/>
</dbReference>
<sequence length="339" mass="38149">MELLHHASYSFTSEQLLAQSYSQSIEPYWQQYAEPGSFKGVNQLNIHYLKLPAATPTNKLIVLSPGRTEGYLKYAELAYDLAQQHYDVLIIDHRGQGLSDRETARQQPGDVANFQYYVDDLAELINRHLAAHNYQDKYLLAHSMGGAIVARYLEQQPADFNAVALSAPMFGINLGAVPKPIAAGLSRTIHQLEQRFKRGPYYAPGQKDYRPSSFAANHLTHSQARYQQMLAVYQRHPQIQLGGPTNRWLTESFNAMQQCINNAHKITRPLLLLQAEQDQIVTAEGQRGFFQALNSSSAAASQFSIITGAKHEIMFERDAIRNLALSKVLDFFAQHTNEG</sequence>
<gene>
    <name evidence="2" type="primary">pldB</name>
    <name evidence="2" type="ORF">GCM10007414_25740</name>
</gene>
<evidence type="ECO:0000313" key="2">
    <source>
        <dbReference type="EMBL" id="GGB11158.1"/>
    </source>
</evidence>
<dbReference type="Gene3D" id="3.40.50.1820">
    <property type="entry name" value="alpha/beta hydrolase"/>
    <property type="match status" value="1"/>
</dbReference>
<reference evidence="3" key="1">
    <citation type="journal article" date="2019" name="Int. J. Syst. Evol. Microbiol.">
        <title>The Global Catalogue of Microorganisms (GCM) 10K type strain sequencing project: providing services to taxonomists for standard genome sequencing and annotation.</title>
        <authorList>
            <consortium name="The Broad Institute Genomics Platform"/>
            <consortium name="The Broad Institute Genome Sequencing Center for Infectious Disease"/>
            <person name="Wu L."/>
            <person name="Ma J."/>
        </authorList>
    </citation>
    <scope>NUCLEOTIDE SEQUENCE [LARGE SCALE GENOMIC DNA]</scope>
    <source>
        <strain evidence="3">CGMCC 1.10131</strain>
    </source>
</reference>
<evidence type="ECO:0000313" key="3">
    <source>
        <dbReference type="Proteomes" id="UP000651977"/>
    </source>
</evidence>
<dbReference type="InterPro" id="IPR022742">
    <property type="entry name" value="Hydrolase_4"/>
</dbReference>
<dbReference type="Proteomes" id="UP000651977">
    <property type="component" value="Unassembled WGS sequence"/>
</dbReference>
<dbReference type="SUPFAM" id="SSF53474">
    <property type="entry name" value="alpha/beta-Hydrolases"/>
    <property type="match status" value="1"/>
</dbReference>
<comment type="caution">
    <text evidence="2">The sequence shown here is derived from an EMBL/GenBank/DDBJ whole genome shotgun (WGS) entry which is preliminary data.</text>
</comment>
<organism evidence="2 3">
    <name type="scientific">Agarivorans gilvus</name>
    <dbReference type="NCBI Taxonomy" id="680279"/>
    <lineage>
        <taxon>Bacteria</taxon>
        <taxon>Pseudomonadati</taxon>
        <taxon>Pseudomonadota</taxon>
        <taxon>Gammaproteobacteria</taxon>
        <taxon>Alteromonadales</taxon>
        <taxon>Alteromonadaceae</taxon>
        <taxon>Agarivorans</taxon>
    </lineage>
</organism>
<dbReference type="PANTHER" id="PTHR11614">
    <property type="entry name" value="PHOSPHOLIPASE-RELATED"/>
    <property type="match status" value="1"/>
</dbReference>
<keyword evidence="3" id="KW-1185">Reference proteome</keyword>
<name>A0ABQ1I5M4_9ALTE</name>